<proteinExistence type="predicted"/>
<protein>
    <submittedName>
        <fullName evidence="1">Uncharacterized protein</fullName>
    </submittedName>
</protein>
<reference evidence="1 2" key="1">
    <citation type="submission" date="2014-02" db="EMBL/GenBank/DDBJ databases">
        <authorList>
            <person name="Genoscope - CEA"/>
        </authorList>
    </citation>
    <scope>NUCLEOTIDE SEQUENCE [LARGE SCALE GENOMIC DNA]</scope>
    <source>
        <strain evidence="1 2">PCC 8005</strain>
    </source>
</reference>
<dbReference type="EMBL" id="FO818640">
    <property type="protein sequence ID" value="CDM97649.1"/>
    <property type="molecule type" value="Genomic_DNA"/>
</dbReference>
<accession>A0A9P1KKB5</accession>
<name>A0A9P1KKB5_9CYAN</name>
<organism evidence="1 2">
    <name type="scientific">Limnospira indica PCC 8005</name>
    <dbReference type="NCBI Taxonomy" id="376219"/>
    <lineage>
        <taxon>Bacteria</taxon>
        <taxon>Bacillati</taxon>
        <taxon>Cyanobacteriota</taxon>
        <taxon>Cyanophyceae</taxon>
        <taxon>Oscillatoriophycideae</taxon>
        <taxon>Oscillatoriales</taxon>
        <taxon>Sirenicapillariaceae</taxon>
        <taxon>Limnospira</taxon>
    </lineage>
</organism>
<keyword evidence="2" id="KW-1185">Reference proteome</keyword>
<sequence length="54" mass="5841">MVNGFPRSAFGGLDNSGFILWAIVKKINIKAVHINKPSGSIFIDMVAVRVPGTR</sequence>
<dbReference type="Proteomes" id="UP000032946">
    <property type="component" value="Chromosome"/>
</dbReference>
<dbReference type="AlphaFoldDB" id="A0A9P1KKB5"/>
<gene>
    <name evidence="1" type="ORF">ARTHRO_60250</name>
</gene>
<evidence type="ECO:0000313" key="1">
    <source>
        <dbReference type="EMBL" id="CDM97649.1"/>
    </source>
</evidence>
<evidence type="ECO:0000313" key="2">
    <source>
        <dbReference type="Proteomes" id="UP000032946"/>
    </source>
</evidence>